<sequence>MTAQVLVKLAVFEGKQIRKTIHNDEWWFSVVDVVTVLTGSADPKDYWYRIKKREKLSGVELSTICRQLKLPAADGKEYATDCANTEGMFRIIQSIPSPKAEPFKRWLAQVGYERIQEIENPELAQQRMKELYEQKGYPKDWIDKRLRGIAIRQNLTDEWQERGVSSERDFSILTAEIAKATFGVTPSEHKELKGLTRKNDNLRDHMTDLELIFTMLGEKVTTEISQTEKPDTFEKNKKVARRGGRVAGTARVETEKELGRSVVSKQNFLHKGIAEDTEETP</sequence>
<evidence type="ECO:0000313" key="4">
    <source>
        <dbReference type="Proteomes" id="UP000190102"/>
    </source>
</evidence>
<keyword evidence="4" id="KW-1185">Reference proteome</keyword>
<name>A0A1T4RLB4_9BACT</name>
<dbReference type="SMART" id="SM01040">
    <property type="entry name" value="Bro-N"/>
    <property type="match status" value="1"/>
</dbReference>
<evidence type="ECO:0000313" key="3">
    <source>
        <dbReference type="EMBL" id="SKA16471.1"/>
    </source>
</evidence>
<evidence type="ECO:0000256" key="1">
    <source>
        <dbReference type="SAM" id="MobiDB-lite"/>
    </source>
</evidence>
<feature type="domain" description="Bro-N" evidence="2">
    <location>
        <begin position="6"/>
        <end position="119"/>
    </location>
</feature>
<evidence type="ECO:0000259" key="2">
    <source>
        <dbReference type="PROSITE" id="PS51750"/>
    </source>
</evidence>
<feature type="region of interest" description="Disordered" evidence="1">
    <location>
        <begin position="239"/>
        <end position="258"/>
    </location>
</feature>
<dbReference type="Pfam" id="PF02498">
    <property type="entry name" value="Bro-N"/>
    <property type="match status" value="1"/>
</dbReference>
<dbReference type="InterPro" id="IPR003497">
    <property type="entry name" value="BRO_N_domain"/>
</dbReference>
<dbReference type="PROSITE" id="PS51750">
    <property type="entry name" value="BRO_N"/>
    <property type="match status" value="1"/>
</dbReference>
<dbReference type="Proteomes" id="UP000190102">
    <property type="component" value="Unassembled WGS sequence"/>
</dbReference>
<reference evidence="4" key="1">
    <citation type="submission" date="2017-02" db="EMBL/GenBank/DDBJ databases">
        <authorList>
            <person name="Varghese N."/>
            <person name="Submissions S."/>
        </authorList>
    </citation>
    <scope>NUCLEOTIDE SEQUENCE [LARGE SCALE GENOMIC DNA]</scope>
    <source>
        <strain evidence="4">ATCC BAA-34</strain>
    </source>
</reference>
<dbReference type="RefSeq" id="WP_078791145.1">
    <property type="nucleotide sequence ID" value="NZ_FUWR01000021.1"/>
</dbReference>
<dbReference type="OrthoDB" id="9814400at2"/>
<accession>A0A1T4RLB4</accession>
<proteinExistence type="predicted"/>
<protein>
    <submittedName>
        <fullName evidence="3">Prophage antirepressor</fullName>
    </submittedName>
</protein>
<dbReference type="STRING" id="115783.SAMN02745119_02928"/>
<gene>
    <name evidence="3" type="ORF">SAMN02745119_02928</name>
</gene>
<organism evidence="3 4">
    <name type="scientific">Trichlorobacter thiogenes</name>
    <dbReference type="NCBI Taxonomy" id="115783"/>
    <lineage>
        <taxon>Bacteria</taxon>
        <taxon>Pseudomonadati</taxon>
        <taxon>Thermodesulfobacteriota</taxon>
        <taxon>Desulfuromonadia</taxon>
        <taxon>Geobacterales</taxon>
        <taxon>Geobacteraceae</taxon>
        <taxon>Trichlorobacter</taxon>
    </lineage>
</organism>
<dbReference type="EMBL" id="FUWR01000021">
    <property type="protein sequence ID" value="SKA16471.1"/>
    <property type="molecule type" value="Genomic_DNA"/>
</dbReference>
<dbReference type="AlphaFoldDB" id="A0A1T4RLB4"/>